<evidence type="ECO:0008006" key="3">
    <source>
        <dbReference type="Google" id="ProtNLM"/>
    </source>
</evidence>
<keyword evidence="2" id="KW-1185">Reference proteome</keyword>
<dbReference type="InterPro" id="IPR027417">
    <property type="entry name" value="P-loop_NTPase"/>
</dbReference>
<evidence type="ECO:0000313" key="2">
    <source>
        <dbReference type="Proteomes" id="UP000030428"/>
    </source>
</evidence>
<comment type="caution">
    <text evidence="1">The sequence shown here is derived from an EMBL/GenBank/DDBJ whole genome shotgun (WGS) entry which is preliminary data.</text>
</comment>
<gene>
    <name evidence="1" type="ORF">PN36_05805</name>
</gene>
<dbReference type="Proteomes" id="UP000030428">
    <property type="component" value="Unassembled WGS sequence"/>
</dbReference>
<accession>A0A4E0QSE0</accession>
<sequence>MQYPLSEKIGDPALLVGREYEFNYFDKWLANIPKRLSKSRVIIARRKSGKTAFVQRIFNQLWSENGVVIPFYFEFGENHIWYPDLAIKYYCTFASQYISFLERDSQLANNSLSLEEINQYAVTHSMTQMIRDTKFLLQNTVGGHDLLWDTACSAPHRYADFFNRRFLVILDEFQYITHVYRNENFNGKPEGSLPGSYNSLSESKIAPMLVTGSYPNWLLKLMSHHLKGGRLKQVRFSPYLTEDEGLQAVYQYAQFYEQAITNESALQINQLCMADPFFISCVILSDYEDKDLTTSEGVINTVNYEISTKTAEMSLTWAEYIEDTVAQVNNLKAKNILLYLSKHNERYFTPTELQRALKLDLDVNEIRRQLIILKEADLIQQGISDIQFAGLQDGTLNLVLRNRFEEEIKGAAPNFKEEFMRQI</sequence>
<evidence type="ECO:0000313" key="1">
    <source>
        <dbReference type="EMBL" id="TGO03478.1"/>
    </source>
</evidence>
<organism evidence="1 2">
    <name type="scientific">Candidatus Thiomargarita nelsonii</name>
    <dbReference type="NCBI Taxonomy" id="1003181"/>
    <lineage>
        <taxon>Bacteria</taxon>
        <taxon>Pseudomonadati</taxon>
        <taxon>Pseudomonadota</taxon>
        <taxon>Gammaproteobacteria</taxon>
        <taxon>Thiotrichales</taxon>
        <taxon>Thiotrichaceae</taxon>
        <taxon>Thiomargarita</taxon>
    </lineage>
</organism>
<protein>
    <recommendedName>
        <fullName evidence="3">ATPase domain protein, prokaryote domain protein</fullName>
    </recommendedName>
</protein>
<dbReference type="AlphaFoldDB" id="A0A4E0QSE0"/>
<reference evidence="1 2" key="1">
    <citation type="journal article" date="2016" name="Front. Microbiol.">
        <title>Single-Cell (Meta-)Genomics of a Dimorphic Candidatus Thiomargarita nelsonii Reveals Genomic Plasticity.</title>
        <authorList>
            <person name="Flood B.E."/>
            <person name="Fliss P."/>
            <person name="Jones D.S."/>
            <person name="Dick G.J."/>
            <person name="Jain S."/>
            <person name="Kaster A.K."/>
            <person name="Winkel M."/>
            <person name="Mussmann M."/>
            <person name="Bailey J."/>
        </authorList>
    </citation>
    <scope>NUCLEOTIDE SEQUENCE [LARGE SCALE GENOMIC DNA]</scope>
    <source>
        <strain evidence="1">Hydrate Ridge</strain>
    </source>
</reference>
<dbReference type="Gene3D" id="3.40.50.300">
    <property type="entry name" value="P-loop containing nucleotide triphosphate hydrolases"/>
    <property type="match status" value="1"/>
</dbReference>
<name>A0A4E0QSE0_9GAMM</name>
<dbReference type="SUPFAM" id="SSF52540">
    <property type="entry name" value="P-loop containing nucleoside triphosphate hydrolases"/>
    <property type="match status" value="1"/>
</dbReference>
<proteinExistence type="predicted"/>
<dbReference type="EMBL" id="JSZA02000016">
    <property type="protein sequence ID" value="TGO03478.1"/>
    <property type="molecule type" value="Genomic_DNA"/>
</dbReference>